<dbReference type="RefSeq" id="WP_349962954.1">
    <property type="nucleotide sequence ID" value="NZ_CP157963.1"/>
</dbReference>
<evidence type="ECO:0000313" key="2">
    <source>
        <dbReference type="EMBL" id="XBT97745.1"/>
    </source>
</evidence>
<geneLocation type="plasmid" evidence="2">
    <name>unnamed3</name>
</geneLocation>
<proteinExistence type="predicted"/>
<dbReference type="GO" id="GO:0003677">
    <property type="term" value="F:DNA binding"/>
    <property type="evidence" value="ECO:0007669"/>
    <property type="project" value="UniProtKB-KW"/>
</dbReference>
<dbReference type="Gene3D" id="1.10.150.130">
    <property type="match status" value="1"/>
</dbReference>
<sequence length="261" mass="29405">MNADDYLKRSALYRKLIHGPYQEFARVYAAKLSKEGLGQHSTWRSLSLFRDLMDWHVGNGCDRRDLGEVDVERFLEHRLRHWRPDPGDRSALRRLLSSLREEGLISAARPIERTEHEQIIDIFAVYLSNERGLAASTVGSHKLLAYRFLQEVCPAGTDGFSAFTPEIVIGYIERHALDGSADSGKAMCGAVRAFLRYLHVKGLIATALADCVPSIRRWRLAGLPTFLPPEKVQKVLDACDRTTAMGHLEKLTQVHHGRFGG</sequence>
<accession>A0AAU7S5L8</accession>
<protein>
    <recommendedName>
        <fullName evidence="3">Integrase</fullName>
    </recommendedName>
</protein>
<dbReference type="EMBL" id="CP157963">
    <property type="protein sequence ID" value="XBT97745.1"/>
    <property type="molecule type" value="Genomic_DNA"/>
</dbReference>
<dbReference type="InterPro" id="IPR011010">
    <property type="entry name" value="DNA_brk_join_enz"/>
</dbReference>
<reference evidence="2" key="1">
    <citation type="submission" date="2024-06" db="EMBL/GenBank/DDBJ databases">
        <authorList>
            <person name="Li T."/>
            <person name="Gao R."/>
        </authorList>
    </citation>
    <scope>NUCLEOTIDE SEQUENCE</scope>
    <source>
        <strain evidence="2">ZPR3</strain>
        <plasmid evidence="2">unnamed3</plasmid>
    </source>
</reference>
<evidence type="ECO:0008006" key="3">
    <source>
        <dbReference type="Google" id="ProtNLM"/>
    </source>
</evidence>
<name>A0AAU7S5L8_9HYPH</name>
<evidence type="ECO:0000256" key="1">
    <source>
        <dbReference type="ARBA" id="ARBA00023125"/>
    </source>
</evidence>
<dbReference type="SUPFAM" id="SSF56349">
    <property type="entry name" value="DNA breaking-rejoining enzymes"/>
    <property type="match status" value="1"/>
</dbReference>
<dbReference type="AlphaFoldDB" id="A0AAU7S5L8"/>
<keyword evidence="2" id="KW-0614">Plasmid</keyword>
<organism evidence="2">
    <name type="scientific">Rhizobium sp. ZPR3</name>
    <dbReference type="NCBI Taxonomy" id="3158967"/>
    <lineage>
        <taxon>Bacteria</taxon>
        <taxon>Pseudomonadati</taxon>
        <taxon>Pseudomonadota</taxon>
        <taxon>Alphaproteobacteria</taxon>
        <taxon>Hyphomicrobiales</taxon>
        <taxon>Rhizobiaceae</taxon>
        <taxon>Rhizobium/Agrobacterium group</taxon>
        <taxon>Rhizobium</taxon>
    </lineage>
</organism>
<keyword evidence="1" id="KW-0238">DNA-binding</keyword>
<dbReference type="InterPro" id="IPR010998">
    <property type="entry name" value="Integrase_recombinase_N"/>
</dbReference>
<gene>
    <name evidence="2" type="ORF">ABM479_34125</name>
</gene>